<organism evidence="10 11">
    <name type="scientific">Ulvibacterium marinum</name>
    <dbReference type="NCBI Taxonomy" id="2419782"/>
    <lineage>
        <taxon>Bacteria</taxon>
        <taxon>Pseudomonadati</taxon>
        <taxon>Bacteroidota</taxon>
        <taxon>Flavobacteriia</taxon>
        <taxon>Flavobacteriales</taxon>
        <taxon>Flavobacteriaceae</taxon>
        <taxon>Ulvibacterium</taxon>
    </lineage>
</organism>
<evidence type="ECO:0000256" key="6">
    <source>
        <dbReference type="ARBA" id="ARBA00023136"/>
    </source>
</evidence>
<feature type="compositionally biased region" description="Polar residues" evidence="8">
    <location>
        <begin position="389"/>
        <end position="404"/>
    </location>
</feature>
<evidence type="ECO:0000256" key="8">
    <source>
        <dbReference type="SAM" id="MobiDB-lite"/>
    </source>
</evidence>
<evidence type="ECO:0000256" key="5">
    <source>
        <dbReference type="ARBA" id="ARBA00022989"/>
    </source>
</evidence>
<keyword evidence="7" id="KW-0460">Magnesium</keyword>
<feature type="transmembrane region" description="Helical" evidence="9">
    <location>
        <begin position="200"/>
        <end position="219"/>
    </location>
</feature>
<evidence type="ECO:0000256" key="1">
    <source>
        <dbReference type="ARBA" id="ARBA00004651"/>
    </source>
</evidence>
<evidence type="ECO:0000256" key="3">
    <source>
        <dbReference type="ARBA" id="ARBA00022679"/>
    </source>
</evidence>
<dbReference type="OrthoDB" id="9783652at2"/>
<dbReference type="RefSeq" id="WP_120712566.1">
    <property type="nucleotide sequence ID" value="NZ_RBCJ01000003.1"/>
</dbReference>
<evidence type="ECO:0000313" key="10">
    <source>
        <dbReference type="EMBL" id="RKN79758.1"/>
    </source>
</evidence>
<comment type="subcellular location">
    <subcellularLocation>
        <location evidence="1">Cell membrane</location>
        <topology evidence="1">Multi-pass membrane protein</topology>
    </subcellularLocation>
</comment>
<dbReference type="InterPro" id="IPR000715">
    <property type="entry name" value="Glycosyl_transferase_4"/>
</dbReference>
<evidence type="ECO:0000256" key="2">
    <source>
        <dbReference type="ARBA" id="ARBA00022475"/>
    </source>
</evidence>
<dbReference type="PROSITE" id="PS01348">
    <property type="entry name" value="MRAY_2"/>
    <property type="match status" value="1"/>
</dbReference>
<gene>
    <name evidence="10" type="ORF">D7Z94_15875</name>
</gene>
<dbReference type="Pfam" id="PF00953">
    <property type="entry name" value="Glycos_transf_4"/>
    <property type="match status" value="1"/>
</dbReference>
<evidence type="ECO:0000256" key="4">
    <source>
        <dbReference type="ARBA" id="ARBA00022692"/>
    </source>
</evidence>
<evidence type="ECO:0000256" key="9">
    <source>
        <dbReference type="SAM" id="Phobius"/>
    </source>
</evidence>
<sequence>MAQISNIFDNLYFLTTCSVAVTLLISFRLYPIIIYVVNRKGLMDDPDERSAHTNKVPTLGGMGLFIVFSLTVMLLGVLADLSRPELLQLVSLLAGTLLLLIMGVKDDLVLMSPKKKLIGQLLAASMVIFLSDVRIAHFQGLLGIGELPYWVSIFFTFFVFILVINAVNLIDGIDGLAGSIAVLSSVTFGIFFLLNEQYLLSLISFALIGSLIGFLYYNLSNTQKLFMGDSGSLLIGFLLAYQGVVFLGVNENALAALAIPNAPILLLAVLSYPLLDTLRVFSIRIWQKRSPFSADRNHIHHRLLDLGNAHEQATLIVCVCNIFIISLVLFIDDLNINLQLIISVLVGSALYLIPFLKVFQKKAFYLPEKTKSNSILGGGIKNTLEDQKLNSNTPETSGVVQLENSARDKEPTPLDLSVPNPYLSEIKDFERQSMVSKRLSDFKKVTTTDLKKVGRSLRKQS</sequence>
<reference evidence="10 11" key="1">
    <citation type="submission" date="2018-10" db="EMBL/GenBank/DDBJ databases">
        <title>Ulvibacterium marinum gen. nov., sp. nov., a novel marine bacterium of the family Flavobacteriaceae, isolated from a culture of the green alga Ulva prolifera.</title>
        <authorList>
            <person name="Zhang Z."/>
        </authorList>
    </citation>
    <scope>NUCLEOTIDE SEQUENCE [LARGE SCALE GENOMIC DNA]</scope>
    <source>
        <strain evidence="10 11">CCMM003</strain>
    </source>
</reference>
<dbReference type="Proteomes" id="UP000276603">
    <property type="component" value="Unassembled WGS sequence"/>
</dbReference>
<accession>A0A3B0C586</accession>
<comment type="cofactor">
    <cofactor evidence="7">
        <name>Mg(2+)</name>
        <dbReference type="ChEBI" id="CHEBI:18420"/>
    </cofactor>
</comment>
<protein>
    <submittedName>
        <fullName evidence="10">Undecaprenyl/decaprenyl-phosphate alpha-N-acetylglucosaminyl 1-phosphate transferase</fullName>
    </submittedName>
</protein>
<feature type="binding site" evidence="7">
    <location>
        <position position="168"/>
    </location>
    <ligand>
        <name>Mg(2+)</name>
        <dbReference type="ChEBI" id="CHEBI:18420"/>
    </ligand>
</feature>
<keyword evidence="7" id="KW-0479">Metal-binding</keyword>
<keyword evidence="11" id="KW-1185">Reference proteome</keyword>
<dbReference type="GO" id="GO:0009103">
    <property type="term" value="P:lipopolysaccharide biosynthetic process"/>
    <property type="evidence" value="ECO:0007669"/>
    <property type="project" value="TreeGrafter"/>
</dbReference>
<dbReference type="GO" id="GO:0046872">
    <property type="term" value="F:metal ion binding"/>
    <property type="evidence" value="ECO:0007669"/>
    <property type="project" value="UniProtKB-KW"/>
</dbReference>
<feature type="transmembrane region" description="Helical" evidence="9">
    <location>
        <begin position="255"/>
        <end position="275"/>
    </location>
</feature>
<name>A0A3B0C586_9FLAO</name>
<dbReference type="GO" id="GO:0005886">
    <property type="term" value="C:plasma membrane"/>
    <property type="evidence" value="ECO:0007669"/>
    <property type="project" value="UniProtKB-SubCell"/>
</dbReference>
<feature type="transmembrane region" description="Helical" evidence="9">
    <location>
        <begin position="231"/>
        <end position="249"/>
    </location>
</feature>
<dbReference type="PANTHER" id="PTHR22926">
    <property type="entry name" value="PHOSPHO-N-ACETYLMURAMOYL-PENTAPEPTIDE-TRANSFERASE"/>
    <property type="match status" value="1"/>
</dbReference>
<dbReference type="AlphaFoldDB" id="A0A3B0C586"/>
<keyword evidence="5 9" id="KW-1133">Transmembrane helix</keyword>
<dbReference type="GO" id="GO:0044038">
    <property type="term" value="P:cell wall macromolecule biosynthetic process"/>
    <property type="evidence" value="ECO:0007669"/>
    <property type="project" value="TreeGrafter"/>
</dbReference>
<feature type="region of interest" description="Disordered" evidence="8">
    <location>
        <begin position="386"/>
        <end position="419"/>
    </location>
</feature>
<feature type="transmembrane region" description="Helical" evidence="9">
    <location>
        <begin position="337"/>
        <end position="359"/>
    </location>
</feature>
<keyword evidence="4 9" id="KW-0812">Transmembrane</keyword>
<keyword evidence="2" id="KW-1003">Cell membrane</keyword>
<dbReference type="CDD" id="cd06853">
    <property type="entry name" value="GT_WecA_like"/>
    <property type="match status" value="1"/>
</dbReference>
<dbReference type="PANTHER" id="PTHR22926:SF3">
    <property type="entry name" value="UNDECAPRENYL-PHOSPHATE ALPHA-N-ACETYLGLUCOSAMINYL 1-PHOSPHATE TRANSFERASE"/>
    <property type="match status" value="1"/>
</dbReference>
<evidence type="ECO:0000313" key="11">
    <source>
        <dbReference type="Proteomes" id="UP000276603"/>
    </source>
</evidence>
<dbReference type="EMBL" id="RBCJ01000003">
    <property type="protein sequence ID" value="RKN79758.1"/>
    <property type="molecule type" value="Genomic_DNA"/>
</dbReference>
<dbReference type="GO" id="GO:0016780">
    <property type="term" value="F:phosphotransferase activity, for other substituted phosphate groups"/>
    <property type="evidence" value="ECO:0007669"/>
    <property type="project" value="InterPro"/>
</dbReference>
<feature type="binding site" evidence="7">
    <location>
        <position position="229"/>
    </location>
    <ligand>
        <name>Mg(2+)</name>
        <dbReference type="ChEBI" id="CHEBI:18420"/>
    </ligand>
</feature>
<proteinExistence type="predicted"/>
<feature type="transmembrane region" description="Helical" evidence="9">
    <location>
        <begin position="85"/>
        <end position="105"/>
    </location>
</feature>
<feature type="transmembrane region" description="Helical" evidence="9">
    <location>
        <begin position="149"/>
        <end position="169"/>
    </location>
</feature>
<keyword evidence="6 9" id="KW-0472">Membrane</keyword>
<dbReference type="GO" id="GO:0071555">
    <property type="term" value="P:cell wall organization"/>
    <property type="evidence" value="ECO:0007669"/>
    <property type="project" value="TreeGrafter"/>
</dbReference>
<dbReference type="InterPro" id="IPR018480">
    <property type="entry name" value="PNAcMuramoyl-5peptid_Trfase_CS"/>
</dbReference>
<comment type="caution">
    <text evidence="10">The sequence shown here is derived from an EMBL/GenBank/DDBJ whole genome shotgun (WGS) entry which is preliminary data.</text>
</comment>
<feature type="transmembrane region" description="Helical" evidence="9">
    <location>
        <begin position="12"/>
        <end position="37"/>
    </location>
</feature>
<feature type="transmembrane region" description="Helical" evidence="9">
    <location>
        <begin position="58"/>
        <end position="79"/>
    </location>
</feature>
<evidence type="ECO:0000256" key="7">
    <source>
        <dbReference type="PIRSR" id="PIRSR600715-1"/>
    </source>
</evidence>
<keyword evidence="3 10" id="KW-0808">Transferase</keyword>
<feature type="transmembrane region" description="Helical" evidence="9">
    <location>
        <begin position="176"/>
        <end position="194"/>
    </location>
</feature>
<feature type="transmembrane region" description="Helical" evidence="9">
    <location>
        <begin position="313"/>
        <end position="331"/>
    </location>
</feature>